<dbReference type="Proteomes" id="UP001500994">
    <property type="component" value="Unassembled WGS sequence"/>
</dbReference>
<keyword evidence="4" id="KW-1185">Reference proteome</keyword>
<comment type="caution">
    <text evidence="3">The sequence shown here is derived from an EMBL/GenBank/DDBJ whole genome shotgun (WGS) entry which is preliminary data.</text>
</comment>
<dbReference type="InterPro" id="IPR036388">
    <property type="entry name" value="WH-like_DNA-bd_sf"/>
</dbReference>
<gene>
    <name evidence="3" type="ORF">GCM10009864_47300</name>
</gene>
<sequence>MQQSFRGGPAGDSPQPSEEALTPDSNSASSAQAWAAVHAFITGQDRRRALRRELDLGPGNAEQLINLTRAPMTMREIAQAAAVDPSAATVAVDRLERRGLVRRESHPDDKRRKVVHLTDLGRQTAAAAQRLLTEPPRAFTELAADDLAALTRIFTTLNSAMNSATNSAPAAERP</sequence>
<evidence type="ECO:0000256" key="1">
    <source>
        <dbReference type="SAM" id="MobiDB-lite"/>
    </source>
</evidence>
<dbReference type="InterPro" id="IPR036390">
    <property type="entry name" value="WH_DNA-bd_sf"/>
</dbReference>
<evidence type="ECO:0000313" key="3">
    <source>
        <dbReference type="EMBL" id="GAA2671544.1"/>
    </source>
</evidence>
<dbReference type="InterPro" id="IPR000835">
    <property type="entry name" value="HTH_MarR-typ"/>
</dbReference>
<dbReference type="PANTHER" id="PTHR33164">
    <property type="entry name" value="TRANSCRIPTIONAL REGULATOR, MARR FAMILY"/>
    <property type="match status" value="1"/>
</dbReference>
<evidence type="ECO:0000259" key="2">
    <source>
        <dbReference type="PROSITE" id="PS50995"/>
    </source>
</evidence>
<dbReference type="PANTHER" id="PTHR33164:SF99">
    <property type="entry name" value="MARR FAMILY REGULATORY PROTEIN"/>
    <property type="match status" value="1"/>
</dbReference>
<dbReference type="SMART" id="SM00347">
    <property type="entry name" value="HTH_MARR"/>
    <property type="match status" value="1"/>
</dbReference>
<dbReference type="EMBL" id="BAAARK010000016">
    <property type="protein sequence ID" value="GAA2671544.1"/>
    <property type="molecule type" value="Genomic_DNA"/>
</dbReference>
<feature type="region of interest" description="Disordered" evidence="1">
    <location>
        <begin position="1"/>
        <end position="29"/>
    </location>
</feature>
<feature type="domain" description="HTH marR-type" evidence="2">
    <location>
        <begin position="18"/>
        <end position="159"/>
    </location>
</feature>
<organism evidence="3 4">
    <name type="scientific">Streptomyces lunalinharesii</name>
    <dbReference type="NCBI Taxonomy" id="333384"/>
    <lineage>
        <taxon>Bacteria</taxon>
        <taxon>Bacillati</taxon>
        <taxon>Actinomycetota</taxon>
        <taxon>Actinomycetes</taxon>
        <taxon>Kitasatosporales</taxon>
        <taxon>Streptomycetaceae</taxon>
        <taxon>Streptomyces</taxon>
    </lineage>
</organism>
<reference evidence="3 4" key="1">
    <citation type="journal article" date="2019" name="Int. J. Syst. Evol. Microbiol.">
        <title>The Global Catalogue of Microorganisms (GCM) 10K type strain sequencing project: providing services to taxonomists for standard genome sequencing and annotation.</title>
        <authorList>
            <consortium name="The Broad Institute Genomics Platform"/>
            <consortium name="The Broad Institute Genome Sequencing Center for Infectious Disease"/>
            <person name="Wu L."/>
            <person name="Ma J."/>
        </authorList>
    </citation>
    <scope>NUCLEOTIDE SEQUENCE [LARGE SCALE GENOMIC DNA]</scope>
    <source>
        <strain evidence="3 4">JCM 16374</strain>
    </source>
</reference>
<dbReference type="SUPFAM" id="SSF46785">
    <property type="entry name" value="Winged helix' DNA-binding domain"/>
    <property type="match status" value="1"/>
</dbReference>
<dbReference type="Gene3D" id="1.10.10.10">
    <property type="entry name" value="Winged helix-like DNA-binding domain superfamily/Winged helix DNA-binding domain"/>
    <property type="match status" value="1"/>
</dbReference>
<dbReference type="InterPro" id="IPR039422">
    <property type="entry name" value="MarR/SlyA-like"/>
</dbReference>
<dbReference type="Pfam" id="PF12802">
    <property type="entry name" value="MarR_2"/>
    <property type="match status" value="1"/>
</dbReference>
<name>A0ABN3S9K8_9ACTN</name>
<dbReference type="PRINTS" id="PR00598">
    <property type="entry name" value="HTHMARR"/>
</dbReference>
<proteinExistence type="predicted"/>
<dbReference type="PROSITE" id="PS50995">
    <property type="entry name" value="HTH_MARR_2"/>
    <property type="match status" value="1"/>
</dbReference>
<accession>A0ABN3S9K8</accession>
<evidence type="ECO:0000313" key="4">
    <source>
        <dbReference type="Proteomes" id="UP001500994"/>
    </source>
</evidence>
<dbReference type="RefSeq" id="WP_344579294.1">
    <property type="nucleotide sequence ID" value="NZ_BAAARK010000016.1"/>
</dbReference>
<protein>
    <recommendedName>
        <fullName evidence="2">HTH marR-type domain-containing protein</fullName>
    </recommendedName>
</protein>